<organism evidence="1 2">
    <name type="scientific">Monilinia laxa</name>
    <name type="common">Brown rot fungus</name>
    <name type="synonym">Sclerotinia laxa</name>
    <dbReference type="NCBI Taxonomy" id="61186"/>
    <lineage>
        <taxon>Eukaryota</taxon>
        <taxon>Fungi</taxon>
        <taxon>Dikarya</taxon>
        <taxon>Ascomycota</taxon>
        <taxon>Pezizomycotina</taxon>
        <taxon>Leotiomycetes</taxon>
        <taxon>Helotiales</taxon>
        <taxon>Sclerotiniaceae</taxon>
        <taxon>Monilinia</taxon>
    </lineage>
</organism>
<dbReference type="AlphaFoldDB" id="A0A5N6JSH7"/>
<comment type="caution">
    <text evidence="1">The sequence shown here is derived from an EMBL/GenBank/DDBJ whole genome shotgun (WGS) entry which is preliminary data.</text>
</comment>
<keyword evidence="2" id="KW-1185">Reference proteome</keyword>
<evidence type="ECO:0000313" key="2">
    <source>
        <dbReference type="Proteomes" id="UP000326757"/>
    </source>
</evidence>
<protein>
    <submittedName>
        <fullName evidence="1">Uncharacterized protein</fullName>
    </submittedName>
</protein>
<evidence type="ECO:0000313" key="1">
    <source>
        <dbReference type="EMBL" id="KAB8291833.1"/>
    </source>
</evidence>
<accession>A0A5N6JSH7</accession>
<proteinExistence type="predicted"/>
<gene>
    <name evidence="1" type="ORF">EYC80_006616</name>
</gene>
<dbReference type="Proteomes" id="UP000326757">
    <property type="component" value="Unassembled WGS sequence"/>
</dbReference>
<name>A0A5N6JSH7_MONLA</name>
<dbReference type="EMBL" id="VIGI01000014">
    <property type="protein sequence ID" value="KAB8291833.1"/>
    <property type="molecule type" value="Genomic_DNA"/>
</dbReference>
<reference evidence="1 2" key="1">
    <citation type="submission" date="2019-06" db="EMBL/GenBank/DDBJ databases">
        <title>Genome Sequence of the Brown Rot Fungal Pathogen Monilinia laxa.</title>
        <authorList>
            <person name="De Miccolis Angelini R.M."/>
            <person name="Landi L."/>
            <person name="Abate D."/>
            <person name="Pollastro S."/>
            <person name="Romanazzi G."/>
            <person name="Faretra F."/>
        </authorList>
    </citation>
    <scope>NUCLEOTIDE SEQUENCE [LARGE SCALE GENOMIC DNA]</scope>
    <source>
        <strain evidence="1 2">Mlax316</strain>
    </source>
</reference>
<sequence length="67" mass="7623">MDEWNGMGMGMGMDRGRKWMEREGWGELRQSSFLHSVRGQWFTGTAVSFYTPLSLLKSGFMSGRPDG</sequence>